<reference evidence="2 5" key="2">
    <citation type="submission" date="2019-07" db="EMBL/GenBank/DDBJ databases">
        <title>Whole genome shotgun sequence of Myxococcus virescens NBRC 100334.</title>
        <authorList>
            <person name="Hosoyama A."/>
            <person name="Uohara A."/>
            <person name="Ohji S."/>
            <person name="Ichikawa N."/>
        </authorList>
    </citation>
    <scope>NUCLEOTIDE SEQUENCE [LARGE SCALE GENOMIC DNA]</scope>
    <source>
        <strain evidence="2 5">NBRC 100334</strain>
    </source>
</reference>
<keyword evidence="4" id="KW-1185">Reference proteome</keyword>
<dbReference type="Pfam" id="PF01744">
    <property type="entry name" value="GLTT"/>
    <property type="match status" value="1"/>
</dbReference>
<protein>
    <submittedName>
        <fullName evidence="3">GLTT repeat-containing protein</fullName>
    </submittedName>
</protein>
<dbReference type="EMBL" id="FNAJ01000002">
    <property type="protein sequence ID" value="SDD62494.1"/>
    <property type="molecule type" value="Genomic_DNA"/>
</dbReference>
<proteinExistence type="predicted"/>
<reference evidence="3 4" key="1">
    <citation type="submission" date="2016-10" db="EMBL/GenBank/DDBJ databases">
        <authorList>
            <person name="Varghese N."/>
            <person name="Submissions S."/>
        </authorList>
    </citation>
    <scope>NUCLEOTIDE SEQUENCE [LARGE SCALE GENOMIC DNA]</scope>
    <source>
        <strain evidence="3 4">DSM 2260</strain>
    </source>
</reference>
<evidence type="ECO:0000313" key="3">
    <source>
        <dbReference type="EMBL" id="SDD62494.1"/>
    </source>
</evidence>
<dbReference type="Proteomes" id="UP000321224">
    <property type="component" value="Unassembled WGS sequence"/>
</dbReference>
<evidence type="ECO:0000313" key="4">
    <source>
        <dbReference type="Proteomes" id="UP000198717"/>
    </source>
</evidence>
<dbReference type="InterPro" id="IPR008164">
    <property type="entry name" value="XGLTT_rpt"/>
</dbReference>
<dbReference type="AlphaFoldDB" id="A0A511HHT3"/>
<accession>A0A511HHT3</accession>
<gene>
    <name evidence="2" type="ORF">MVI01_49100</name>
    <name evidence="3" type="ORF">SAMN04488504_10219</name>
</gene>
<dbReference type="Proteomes" id="UP000198717">
    <property type="component" value="Unassembled WGS sequence"/>
</dbReference>
<comment type="caution">
    <text evidence="2">The sequence shown here is derived from an EMBL/GenBank/DDBJ whole genome shotgun (WGS) entry which is preliminary data.</text>
</comment>
<name>A0A511HHT3_9BACT</name>
<dbReference type="RefSeq" id="WP_090487151.1">
    <property type="nucleotide sequence ID" value="NZ_BJVY01000031.1"/>
</dbReference>
<dbReference type="EMBL" id="BJVY01000031">
    <property type="protein sequence ID" value="GEL73126.1"/>
    <property type="molecule type" value="Genomic_DNA"/>
</dbReference>
<feature type="compositionally biased region" description="Pro residues" evidence="1">
    <location>
        <begin position="159"/>
        <end position="173"/>
    </location>
</feature>
<evidence type="ECO:0000256" key="1">
    <source>
        <dbReference type="SAM" id="MobiDB-lite"/>
    </source>
</evidence>
<evidence type="ECO:0000313" key="5">
    <source>
        <dbReference type="Proteomes" id="UP000321224"/>
    </source>
</evidence>
<organism evidence="2 5">
    <name type="scientific">Myxococcus virescens</name>
    <dbReference type="NCBI Taxonomy" id="83456"/>
    <lineage>
        <taxon>Bacteria</taxon>
        <taxon>Pseudomonadati</taxon>
        <taxon>Myxococcota</taxon>
        <taxon>Myxococcia</taxon>
        <taxon>Myxococcales</taxon>
        <taxon>Cystobacterineae</taxon>
        <taxon>Myxococcaceae</taxon>
        <taxon>Myxococcus</taxon>
    </lineage>
</organism>
<feature type="region of interest" description="Disordered" evidence="1">
    <location>
        <begin position="151"/>
        <end position="176"/>
    </location>
</feature>
<sequence>MYHHPTSKTCSSSKVTYAGRRCAHRWELLPALLLVAAVGCGPAEPMDTASETLGTQSDALVSSNGLSTNGLSTNGLSTNGLSTNGLSTNGLSTNGLSTNGLSTNGFNTWFSADPVKAEEVMRYIVRCALASGQSLTYTHAGTTHTWHGSLGLAPTWSNPTPPPPSSPGAPVAPEPEQQLVSSCLAAHVNKYGVHLNISVQGKDSQGVLIPTTAEELQIYNQNEAVFFGNLFNGQGLFAANDAPYLAYDESTVRACGLSSWSGDPDCAAVITHVGAALTHCQQDSTRTYYTRCTYNGVTYRPLTTRIRPQDIYKCGDGTCQLSERCGTSNTPDSCAADCGAC</sequence>
<evidence type="ECO:0000313" key="2">
    <source>
        <dbReference type="EMBL" id="GEL73126.1"/>
    </source>
</evidence>